<gene>
    <name evidence="2" type="ORF">TrCOL_g12760</name>
</gene>
<dbReference type="SUPFAM" id="SSF68906">
    <property type="entry name" value="SAP domain"/>
    <property type="match status" value="1"/>
</dbReference>
<protein>
    <recommendedName>
        <fullName evidence="1">SAP domain-containing protein</fullName>
    </recommendedName>
</protein>
<dbReference type="Pfam" id="PF01936">
    <property type="entry name" value="NYN"/>
    <property type="match status" value="1"/>
</dbReference>
<dbReference type="OrthoDB" id="445357at2759"/>
<dbReference type="Proteomes" id="UP001165065">
    <property type="component" value="Unassembled WGS sequence"/>
</dbReference>
<dbReference type="InterPro" id="IPR036361">
    <property type="entry name" value="SAP_dom_sf"/>
</dbReference>
<name>A0A9W7G9Z3_9STRA</name>
<keyword evidence="3" id="KW-1185">Reference proteome</keyword>
<sequence length="524" mass="58720">MLFIDGTWLYYSLYQRQSSAGKSPENPIQDAFGTAWTLTHRIRWDKLPGIIAKSLSSQEASQSWGSGATRSIEVVRANVYTAYKENSDPNSYRVKMFEDMKSSNYDVHIGQVAGAAEKCVDIQLAVEMLHYATEADAYDVAVILTGDRDFEPAMFRTRQKGKRVALASMRPGCNKSLWGAANHLRDYDVVWLDDRDNLDQLMEPLEASGVGKDFVSGATVLMTIATFVESFKQEEGKGPTGRSMGRFLQSCRVKDNCPDLLTQVKTVAGSLSMFLGSYPDFFQKGALKEYERHKDFSISMTKRGGQGGRVKMRIQQLWEREVEEGRIPVEEEEFVRNLKVDEDVKRICDVGDNPFVAEGGVLTQPHHRPAAERPAERPDFGAMTVVDLKEKCRDRGLKVSGTKKELVDRLDLDEDERLSHPAPRVMDAKGLKLNSYLSGVVKDIILSSGGSLGSRDLGRFLQKVPPSPAGARGSTALKELKEHHGNIKRFLDENRELFQYQNPNQRDVYSSDNGFEIRLAQASQ</sequence>
<evidence type="ECO:0000313" key="2">
    <source>
        <dbReference type="EMBL" id="GMI38588.1"/>
    </source>
</evidence>
<organism evidence="2 3">
    <name type="scientific">Triparma columacea</name>
    <dbReference type="NCBI Taxonomy" id="722753"/>
    <lineage>
        <taxon>Eukaryota</taxon>
        <taxon>Sar</taxon>
        <taxon>Stramenopiles</taxon>
        <taxon>Ochrophyta</taxon>
        <taxon>Bolidophyceae</taxon>
        <taxon>Parmales</taxon>
        <taxon>Triparmaceae</taxon>
        <taxon>Triparma</taxon>
    </lineage>
</organism>
<dbReference type="GO" id="GO:0004540">
    <property type="term" value="F:RNA nuclease activity"/>
    <property type="evidence" value="ECO:0007669"/>
    <property type="project" value="InterPro"/>
</dbReference>
<dbReference type="SMART" id="SM00513">
    <property type="entry name" value="SAP"/>
    <property type="match status" value="1"/>
</dbReference>
<dbReference type="InterPro" id="IPR021139">
    <property type="entry name" value="NYN"/>
</dbReference>
<accession>A0A9W7G9Z3</accession>
<dbReference type="PANTHER" id="PTHR35458:SF8">
    <property type="entry name" value="SLR0650 PROTEIN"/>
    <property type="match status" value="1"/>
</dbReference>
<dbReference type="Gene3D" id="1.10.720.30">
    <property type="entry name" value="SAP domain"/>
    <property type="match status" value="1"/>
</dbReference>
<proteinExistence type="predicted"/>
<feature type="domain" description="SAP" evidence="1">
    <location>
        <begin position="380"/>
        <end position="414"/>
    </location>
</feature>
<reference evidence="3" key="1">
    <citation type="journal article" date="2023" name="Commun. Biol.">
        <title>Genome analysis of Parmales, the sister group of diatoms, reveals the evolutionary specialization of diatoms from phago-mixotrophs to photoautotrophs.</title>
        <authorList>
            <person name="Ban H."/>
            <person name="Sato S."/>
            <person name="Yoshikawa S."/>
            <person name="Yamada K."/>
            <person name="Nakamura Y."/>
            <person name="Ichinomiya M."/>
            <person name="Sato N."/>
            <person name="Blanc-Mathieu R."/>
            <person name="Endo H."/>
            <person name="Kuwata A."/>
            <person name="Ogata H."/>
        </authorList>
    </citation>
    <scope>NUCLEOTIDE SEQUENCE [LARGE SCALE GENOMIC DNA]</scope>
</reference>
<dbReference type="EMBL" id="BRYA01001084">
    <property type="protein sequence ID" value="GMI38588.1"/>
    <property type="molecule type" value="Genomic_DNA"/>
</dbReference>
<evidence type="ECO:0000313" key="3">
    <source>
        <dbReference type="Proteomes" id="UP001165065"/>
    </source>
</evidence>
<dbReference type="CDD" id="cd18722">
    <property type="entry name" value="PIN_NicB-like"/>
    <property type="match status" value="1"/>
</dbReference>
<evidence type="ECO:0000259" key="1">
    <source>
        <dbReference type="PROSITE" id="PS50800"/>
    </source>
</evidence>
<dbReference type="InterPro" id="IPR003034">
    <property type="entry name" value="SAP_dom"/>
</dbReference>
<dbReference type="PROSITE" id="PS50800">
    <property type="entry name" value="SAP"/>
    <property type="match status" value="1"/>
</dbReference>
<dbReference type="AlphaFoldDB" id="A0A9W7G9Z3"/>
<dbReference type="InterPro" id="IPR047140">
    <property type="entry name" value="LabA"/>
</dbReference>
<dbReference type="Pfam" id="PF02037">
    <property type="entry name" value="SAP"/>
    <property type="match status" value="1"/>
</dbReference>
<dbReference type="Gene3D" id="3.40.50.1010">
    <property type="entry name" value="5'-nuclease"/>
    <property type="match status" value="1"/>
</dbReference>
<dbReference type="PANTHER" id="PTHR35458">
    <property type="entry name" value="SLR0755 PROTEIN"/>
    <property type="match status" value="1"/>
</dbReference>
<comment type="caution">
    <text evidence="2">The sequence shown here is derived from an EMBL/GenBank/DDBJ whole genome shotgun (WGS) entry which is preliminary data.</text>
</comment>